<dbReference type="InterPro" id="IPR005859">
    <property type="entry name" value="CysK"/>
</dbReference>
<dbReference type="Proteomes" id="UP001293593">
    <property type="component" value="Unassembled WGS sequence"/>
</dbReference>
<protein>
    <recommendedName>
        <fullName evidence="10">Cysteine synthase</fullName>
        <ecNumber evidence="10">2.5.1.47</ecNumber>
    </recommendedName>
</protein>
<dbReference type="EC" id="2.5.1.47" evidence="10"/>
<sequence length="323" mass="34506">MEPKCAIKKDVTELIGNTPMVYLNNIVDGCVARIAAKLESMEPCSSVKDRTALSMIKDAEEKGLITPGKTVLLETTGGNLGVGIAFIAALKGYKVIVVMPAFVSDERKIIVRAFGAEVHLTDPAKGFPGALEKTYELSRKTPNTFMLQQYDNPSNPRIHYETTGPEIWRDSGEKVDALVAGMGTGGTVTGAGKFLKEKNPKIKVYGVEPAESAVVSGGQPGKHLIEGIGPGFKPNVLESDLLDEVLPISSEEAIATAKLLALKEGLLMGFSSGAAAAAAIKLAKRPENAGKLIVVVFPSFGERYLSTALFESIRHEVKQMTFE</sequence>
<dbReference type="GO" id="GO:0006535">
    <property type="term" value="P:cysteine biosynthetic process from serine"/>
    <property type="evidence" value="ECO:0007669"/>
    <property type="project" value="UniProtKB-UniRule"/>
</dbReference>
<evidence type="ECO:0000313" key="13">
    <source>
        <dbReference type="Proteomes" id="UP001293593"/>
    </source>
</evidence>
<evidence type="ECO:0000256" key="2">
    <source>
        <dbReference type="ARBA" id="ARBA00007103"/>
    </source>
</evidence>
<evidence type="ECO:0000256" key="1">
    <source>
        <dbReference type="ARBA" id="ARBA00001933"/>
    </source>
</evidence>
<comment type="caution">
    <text evidence="12">The sequence shown here is derived from an EMBL/GenBank/DDBJ whole genome shotgun (WGS) entry which is preliminary data.</text>
</comment>
<proteinExistence type="inferred from homology"/>
<reference evidence="12" key="1">
    <citation type="submission" date="2023-10" db="EMBL/GenBank/DDBJ databases">
        <title>Chromosome-level genome of the transformable northern wattle, Acacia crassicarpa.</title>
        <authorList>
            <person name="Massaro I."/>
            <person name="Sinha N.R."/>
            <person name="Poethig S."/>
            <person name="Leichty A.R."/>
        </authorList>
    </citation>
    <scope>NUCLEOTIDE SEQUENCE</scope>
    <source>
        <strain evidence="12">Acra3RX</strain>
        <tissue evidence="12">Leaf</tissue>
    </source>
</reference>
<dbReference type="CDD" id="cd01561">
    <property type="entry name" value="CBS_like"/>
    <property type="match status" value="1"/>
</dbReference>
<feature type="modified residue" description="N6-(pyridoxal phosphate)lysine" evidence="9">
    <location>
        <position position="48"/>
    </location>
</feature>
<dbReference type="FunFam" id="3.40.50.1100:FF:000006">
    <property type="entry name" value="Cysteine synthase"/>
    <property type="match status" value="1"/>
</dbReference>
<comment type="catalytic activity">
    <reaction evidence="7">
        <text>hydrogen cyanide + L-cysteine = 3-cyano-L-alanine + hydrogen sulfide + H(+)</text>
        <dbReference type="Rhea" id="RHEA:17821"/>
        <dbReference type="ChEBI" id="CHEBI:15378"/>
        <dbReference type="ChEBI" id="CHEBI:18407"/>
        <dbReference type="ChEBI" id="CHEBI:29919"/>
        <dbReference type="ChEBI" id="CHEBI:35235"/>
        <dbReference type="ChEBI" id="CHEBI:77860"/>
        <dbReference type="EC" id="4.4.1.9"/>
    </reaction>
</comment>
<evidence type="ECO:0000256" key="9">
    <source>
        <dbReference type="PIRSR" id="PIRSR605856-51"/>
    </source>
</evidence>
<evidence type="ECO:0000313" key="12">
    <source>
        <dbReference type="EMBL" id="KAK4282864.1"/>
    </source>
</evidence>
<evidence type="ECO:0000256" key="3">
    <source>
        <dbReference type="ARBA" id="ARBA00022605"/>
    </source>
</evidence>
<dbReference type="AlphaFoldDB" id="A0AAE1N4A2"/>
<dbReference type="SUPFAM" id="SSF53686">
    <property type="entry name" value="Tryptophan synthase beta subunit-like PLP-dependent enzymes"/>
    <property type="match status" value="1"/>
</dbReference>
<dbReference type="NCBIfam" id="TIGR01136">
    <property type="entry name" value="cysKM"/>
    <property type="match status" value="1"/>
</dbReference>
<comment type="cofactor">
    <cofactor evidence="1 8 10">
        <name>pyridoxal 5'-phosphate</name>
        <dbReference type="ChEBI" id="CHEBI:597326"/>
    </cofactor>
</comment>
<dbReference type="EMBL" id="JAWXYG010000002">
    <property type="protein sequence ID" value="KAK4282864.1"/>
    <property type="molecule type" value="Genomic_DNA"/>
</dbReference>
<dbReference type="PANTHER" id="PTHR10314">
    <property type="entry name" value="CYSTATHIONINE BETA-SYNTHASE"/>
    <property type="match status" value="1"/>
</dbReference>
<gene>
    <name evidence="12" type="ORF">QN277_014190</name>
</gene>
<comment type="catalytic activity">
    <reaction evidence="10">
        <text>O-acetyl-L-serine + hydrogen sulfide = L-cysteine + acetate</text>
        <dbReference type="Rhea" id="RHEA:14829"/>
        <dbReference type="ChEBI" id="CHEBI:29919"/>
        <dbReference type="ChEBI" id="CHEBI:30089"/>
        <dbReference type="ChEBI" id="CHEBI:35235"/>
        <dbReference type="ChEBI" id="CHEBI:58340"/>
        <dbReference type="EC" id="2.5.1.47"/>
    </reaction>
</comment>
<dbReference type="GO" id="GO:0050017">
    <property type="term" value="F:L-3-cyanoalanine synthase activity"/>
    <property type="evidence" value="ECO:0007669"/>
    <property type="project" value="UniProtKB-EC"/>
</dbReference>
<feature type="binding site" evidence="8">
    <location>
        <position position="271"/>
    </location>
    <ligand>
        <name>pyridoxal 5'-phosphate</name>
        <dbReference type="ChEBI" id="CHEBI:597326"/>
    </ligand>
</feature>
<dbReference type="PROSITE" id="PS00901">
    <property type="entry name" value="CYS_SYNTHASE"/>
    <property type="match status" value="1"/>
</dbReference>
<keyword evidence="5 8" id="KW-0663">Pyridoxal phosphate</keyword>
<evidence type="ECO:0000256" key="4">
    <source>
        <dbReference type="ARBA" id="ARBA00022679"/>
    </source>
</evidence>
<feature type="domain" description="Tryptophan synthase beta chain-like PALP" evidence="11">
    <location>
        <begin position="11"/>
        <end position="298"/>
    </location>
</feature>
<dbReference type="Pfam" id="PF00291">
    <property type="entry name" value="PALP"/>
    <property type="match status" value="1"/>
</dbReference>
<evidence type="ECO:0000259" key="11">
    <source>
        <dbReference type="Pfam" id="PF00291"/>
    </source>
</evidence>
<feature type="binding site" evidence="8">
    <location>
        <begin position="183"/>
        <end position="187"/>
    </location>
    <ligand>
        <name>pyridoxal 5'-phosphate</name>
        <dbReference type="ChEBI" id="CHEBI:597326"/>
    </ligand>
</feature>
<keyword evidence="13" id="KW-1185">Reference proteome</keyword>
<dbReference type="InterPro" id="IPR036052">
    <property type="entry name" value="TrpB-like_PALP_sf"/>
</dbReference>
<dbReference type="FunFam" id="3.40.50.1100:FF:000002">
    <property type="entry name" value="Cysteine synthase"/>
    <property type="match status" value="1"/>
</dbReference>
<dbReference type="Gene3D" id="3.40.50.1100">
    <property type="match status" value="2"/>
</dbReference>
<evidence type="ECO:0000256" key="6">
    <source>
        <dbReference type="ARBA" id="ARBA00023192"/>
    </source>
</evidence>
<accession>A0AAE1N4A2</accession>
<dbReference type="NCBIfam" id="TIGR01139">
    <property type="entry name" value="cysK"/>
    <property type="match status" value="1"/>
</dbReference>
<feature type="binding site" evidence="8">
    <location>
        <position position="79"/>
    </location>
    <ligand>
        <name>pyridoxal 5'-phosphate</name>
        <dbReference type="ChEBI" id="CHEBI:597326"/>
    </ligand>
</feature>
<comment type="similarity">
    <text evidence="2 10">Belongs to the cysteine synthase/cystathionine beta-synthase family.</text>
</comment>
<organism evidence="12 13">
    <name type="scientific">Acacia crassicarpa</name>
    <name type="common">northern wattle</name>
    <dbReference type="NCBI Taxonomy" id="499986"/>
    <lineage>
        <taxon>Eukaryota</taxon>
        <taxon>Viridiplantae</taxon>
        <taxon>Streptophyta</taxon>
        <taxon>Embryophyta</taxon>
        <taxon>Tracheophyta</taxon>
        <taxon>Spermatophyta</taxon>
        <taxon>Magnoliopsida</taxon>
        <taxon>eudicotyledons</taxon>
        <taxon>Gunneridae</taxon>
        <taxon>Pentapetalae</taxon>
        <taxon>rosids</taxon>
        <taxon>fabids</taxon>
        <taxon>Fabales</taxon>
        <taxon>Fabaceae</taxon>
        <taxon>Caesalpinioideae</taxon>
        <taxon>mimosoid clade</taxon>
        <taxon>Acacieae</taxon>
        <taxon>Acacia</taxon>
    </lineage>
</organism>
<evidence type="ECO:0000256" key="7">
    <source>
        <dbReference type="ARBA" id="ARBA00050896"/>
    </source>
</evidence>
<evidence type="ECO:0000256" key="8">
    <source>
        <dbReference type="PIRSR" id="PIRSR605856-50"/>
    </source>
</evidence>
<dbReference type="GO" id="GO:0004124">
    <property type="term" value="F:cysteine synthase activity"/>
    <property type="evidence" value="ECO:0007669"/>
    <property type="project" value="UniProtKB-UniRule"/>
</dbReference>
<name>A0AAE1N4A2_9FABA</name>
<dbReference type="InterPro" id="IPR001926">
    <property type="entry name" value="TrpB-like_PALP"/>
</dbReference>
<dbReference type="InterPro" id="IPR050214">
    <property type="entry name" value="Cys_Synth/Cystath_Beta-Synth"/>
</dbReference>
<keyword evidence="4 10" id="KW-0808">Transferase</keyword>
<evidence type="ECO:0000256" key="5">
    <source>
        <dbReference type="ARBA" id="ARBA00022898"/>
    </source>
</evidence>
<dbReference type="InterPro" id="IPR005856">
    <property type="entry name" value="Cys_synth"/>
</dbReference>
<dbReference type="InterPro" id="IPR001216">
    <property type="entry name" value="P-phosphate_BS"/>
</dbReference>
<evidence type="ECO:0000256" key="10">
    <source>
        <dbReference type="RuleBase" id="RU003985"/>
    </source>
</evidence>
<keyword evidence="6 10" id="KW-0198">Cysteine biosynthesis</keyword>
<keyword evidence="3 10" id="KW-0028">Amino-acid biosynthesis</keyword>
<dbReference type="GO" id="GO:0019499">
    <property type="term" value="P:cyanide metabolic process"/>
    <property type="evidence" value="ECO:0007669"/>
    <property type="project" value="UniProtKB-ARBA"/>
</dbReference>